<name>A0A5P8KJX9_9ACTN</name>
<feature type="region of interest" description="Disordered" evidence="1">
    <location>
        <begin position="158"/>
        <end position="237"/>
    </location>
</feature>
<sequence length="237" mass="25258">MCFDAAVTSGRSESVSGGRTTGEVRSRTDRDLGGCVRVLAEVHERDGYPVNWPDRPDARLSPPSLLAAWVVEVDGRIAGHIGLSPSGADDAAPALWSARAGVGVDETAVINRLFVAPWARGLGPGATLMAQAVSEARHRVPHPVLDVVASDTAAAALHERPQPRRPRGSLHDWYRSGRRPGHRPGGVEASWSRPEDPRHPPPPQGGGGAGRWRNPAAPAAHRSERPYSSRSPHALVM</sequence>
<dbReference type="GO" id="GO:0016747">
    <property type="term" value="F:acyltransferase activity, transferring groups other than amino-acyl groups"/>
    <property type="evidence" value="ECO:0007669"/>
    <property type="project" value="InterPro"/>
</dbReference>
<evidence type="ECO:0000313" key="4">
    <source>
        <dbReference type="Proteomes" id="UP000327294"/>
    </source>
</evidence>
<feature type="compositionally biased region" description="Low complexity" evidence="1">
    <location>
        <begin position="211"/>
        <end position="220"/>
    </location>
</feature>
<protein>
    <submittedName>
        <fullName evidence="3">GNAT family N-acetyltransferase</fullName>
    </submittedName>
</protein>
<organism evidence="3 4">
    <name type="scientific">Streptomyces phaeolivaceus</name>
    <dbReference type="NCBI Taxonomy" id="2653200"/>
    <lineage>
        <taxon>Bacteria</taxon>
        <taxon>Bacillati</taxon>
        <taxon>Actinomycetota</taxon>
        <taxon>Actinomycetes</taxon>
        <taxon>Kitasatosporales</taxon>
        <taxon>Streptomycetaceae</taxon>
        <taxon>Streptomyces</taxon>
    </lineage>
</organism>
<keyword evidence="3" id="KW-0808">Transferase</keyword>
<dbReference type="EMBL" id="CP045096">
    <property type="protein sequence ID" value="QFR03070.1"/>
    <property type="molecule type" value="Genomic_DNA"/>
</dbReference>
<feature type="region of interest" description="Disordered" evidence="1">
    <location>
        <begin position="1"/>
        <end position="27"/>
    </location>
</feature>
<dbReference type="PROSITE" id="PS51186">
    <property type="entry name" value="GNAT"/>
    <property type="match status" value="1"/>
</dbReference>
<dbReference type="Pfam" id="PF00583">
    <property type="entry name" value="Acetyltransf_1"/>
    <property type="match status" value="1"/>
</dbReference>
<dbReference type="CDD" id="cd04301">
    <property type="entry name" value="NAT_SF"/>
    <property type="match status" value="1"/>
</dbReference>
<feature type="domain" description="N-acetyltransferase" evidence="2">
    <location>
        <begin position="22"/>
        <end position="194"/>
    </location>
</feature>
<gene>
    <name evidence="3" type="ORF">F9278_37905</name>
</gene>
<dbReference type="InterPro" id="IPR016181">
    <property type="entry name" value="Acyl_CoA_acyltransferase"/>
</dbReference>
<dbReference type="KEGG" id="sphv:F9278_37905"/>
<feature type="compositionally biased region" description="Polar residues" evidence="1">
    <location>
        <begin position="9"/>
        <end position="18"/>
    </location>
</feature>
<dbReference type="InterPro" id="IPR000182">
    <property type="entry name" value="GNAT_dom"/>
</dbReference>
<keyword evidence="4" id="KW-1185">Reference proteome</keyword>
<dbReference type="Proteomes" id="UP000327294">
    <property type="component" value="Chromosome"/>
</dbReference>
<evidence type="ECO:0000259" key="2">
    <source>
        <dbReference type="PROSITE" id="PS51186"/>
    </source>
</evidence>
<accession>A0A5P8KJX9</accession>
<dbReference type="AlphaFoldDB" id="A0A5P8KJX9"/>
<dbReference type="Gene3D" id="3.40.630.30">
    <property type="match status" value="1"/>
</dbReference>
<reference evidence="3 4" key="1">
    <citation type="submission" date="2019-10" db="EMBL/GenBank/DDBJ databases">
        <title>Streptomyces sp. strain GY16 isolated from leaves of Broussonetia papyrifera.</title>
        <authorList>
            <person name="Mo P."/>
        </authorList>
    </citation>
    <scope>NUCLEOTIDE SEQUENCE [LARGE SCALE GENOMIC DNA]</scope>
    <source>
        <strain evidence="3 4">GY16</strain>
    </source>
</reference>
<proteinExistence type="predicted"/>
<dbReference type="SUPFAM" id="SSF55729">
    <property type="entry name" value="Acyl-CoA N-acyltransferases (Nat)"/>
    <property type="match status" value="1"/>
</dbReference>
<evidence type="ECO:0000313" key="3">
    <source>
        <dbReference type="EMBL" id="QFR03070.1"/>
    </source>
</evidence>
<evidence type="ECO:0000256" key="1">
    <source>
        <dbReference type="SAM" id="MobiDB-lite"/>
    </source>
</evidence>